<feature type="compositionally biased region" description="Polar residues" evidence="2">
    <location>
        <begin position="1"/>
        <end position="11"/>
    </location>
</feature>
<feature type="region of interest" description="Disordered" evidence="2">
    <location>
        <begin position="1"/>
        <end position="43"/>
    </location>
</feature>
<dbReference type="InterPro" id="IPR010998">
    <property type="entry name" value="Integrase_recombinase_N"/>
</dbReference>
<sequence>MARNRQSNPSSEGMPASTPASEVARQPNSLEQPPKKTTSASASNTPMVEKLAKHMFTIPATSSRFGKRSDAEKELLSKFDKEVLSSEAAMKTLSYLRNETQEKYLYQIRRYIRHCANKGLDNFFVTKALAKELIQAEISRRGQISENTIKSIRSPLNKLYHMNRIVYPLDQPFELLSDDLIEELIQSYNQEKEKASSSTVETNEEQKSLEVKKDKIVKIGETTKKKTSENEVKLISKFSNEITNSDKTRHILNSLTAKTFKAYSTDIRRFIRYCASQGLNNFLLNNDILRSYLINEVQNKNSGYALARLKNLRSSLLKLNQLNAIAYNDTYHESDLVDVMNEFLAEVEKNEPGGENESATLSPLKRKRNNSDPSPESDHDPVSKGLINTPQSKLEGKLLAKLNILFEDTTLLNGLTEASKRLYCSEIARYVRFCAKISLDSFHVRGEILKRFFIEDIIPNNPNITVKKMREILSRLNRLHQINGEHDVNHPREIPNISVLKEFLESYESNKSVIENDSTRGKSQKRNNDAIIRKSDVLHQIVEVSSTEGEIGQRKSSARETFRKGPKLADIIDGTIENARPRVAPKFHINRAITTIIEIIEEWQLIEERVRKWGLDWIQDSGDHELYASRKVVSDFLNDLVAESGATSSQAGSTIYDSGRFEIGLVIDDYISRQKLSLHDFISKIQNYPTHSKREFVRILSQR</sequence>
<feature type="region of interest" description="Disordered" evidence="2">
    <location>
        <begin position="348"/>
        <end position="388"/>
    </location>
</feature>
<dbReference type="OrthoDB" id="4024653at2759"/>
<organism evidence="4 5">
    <name type="scientific">Scheffersomyces stipitis (strain ATCC 58785 / CBS 6054 / NBRC 10063 / NRRL Y-11545)</name>
    <name type="common">Yeast</name>
    <name type="synonym">Pichia stipitis</name>
    <dbReference type="NCBI Taxonomy" id="322104"/>
    <lineage>
        <taxon>Eukaryota</taxon>
        <taxon>Fungi</taxon>
        <taxon>Dikarya</taxon>
        <taxon>Ascomycota</taxon>
        <taxon>Saccharomycotina</taxon>
        <taxon>Pichiomycetes</taxon>
        <taxon>Debaryomycetaceae</taxon>
        <taxon>Scheffersomyces</taxon>
    </lineage>
</organism>
<reference evidence="4 5" key="1">
    <citation type="journal article" date="2007" name="Nat. Biotechnol.">
        <title>Genome sequence of the lignocellulose-bioconverting and xylose-fermenting yeast Pichia stipitis.</title>
        <authorList>
            <person name="Jeffries T.W."/>
            <person name="Grigoriev I.V."/>
            <person name="Grimwood J."/>
            <person name="Laplaza J.M."/>
            <person name="Aerts A."/>
            <person name="Salamov A."/>
            <person name="Schmutz J."/>
            <person name="Lindquist E."/>
            <person name="Dehal P."/>
            <person name="Shapiro H."/>
            <person name="Jin Y.S."/>
            <person name="Passoth V."/>
            <person name="Richardson P.M."/>
        </authorList>
    </citation>
    <scope>NUCLEOTIDE SEQUENCE [LARGE SCALE GENOMIC DNA]</scope>
    <source>
        <strain evidence="5">ATCC 58785 / CBS 6054 / NBRC 10063 / NRRL Y-11545</strain>
    </source>
</reference>
<dbReference type="InterPro" id="IPR022210">
    <property type="entry name" value="TF_GCR1-like"/>
</dbReference>
<evidence type="ECO:0000313" key="4">
    <source>
        <dbReference type="EMBL" id="ABN65010.2"/>
    </source>
</evidence>
<evidence type="ECO:0000256" key="2">
    <source>
        <dbReference type="SAM" id="MobiDB-lite"/>
    </source>
</evidence>
<dbReference type="Pfam" id="PF12550">
    <property type="entry name" value="GCR1_C"/>
    <property type="match status" value="1"/>
</dbReference>
<evidence type="ECO:0000313" key="5">
    <source>
        <dbReference type="Proteomes" id="UP000002258"/>
    </source>
</evidence>
<name>A3LPB3_PICST</name>
<dbReference type="SUPFAM" id="SSF47823">
    <property type="entry name" value="lambda integrase-like, N-terminal domain"/>
    <property type="match status" value="1"/>
</dbReference>
<accession>A3LPB3</accession>
<dbReference type="Proteomes" id="UP000002258">
    <property type="component" value="Chromosome 2"/>
</dbReference>
<evidence type="ECO:0000256" key="1">
    <source>
        <dbReference type="ARBA" id="ARBA00023125"/>
    </source>
</evidence>
<dbReference type="HOGENOM" id="CLU_463934_0_0_1"/>
<keyword evidence="1" id="KW-0238">DNA-binding</keyword>
<dbReference type="EMBL" id="CP000496">
    <property type="protein sequence ID" value="ABN65010.2"/>
    <property type="molecule type" value="Genomic_DNA"/>
</dbReference>
<dbReference type="eggNOG" id="ENOG502RQIU">
    <property type="taxonomic scope" value="Eukaryota"/>
</dbReference>
<dbReference type="AlphaFoldDB" id="A3LPB3"/>
<dbReference type="OMA" id="HMNRIVY"/>
<feature type="compositionally biased region" description="Polar residues" evidence="2">
    <location>
        <begin position="26"/>
        <end position="43"/>
    </location>
</feature>
<keyword evidence="5" id="KW-1185">Reference proteome</keyword>
<dbReference type="GeneID" id="4836916"/>
<proteinExistence type="predicted"/>
<feature type="domain" description="Transcription activator GCR1-like" evidence="3">
    <location>
        <begin position="587"/>
        <end position="651"/>
    </location>
</feature>
<dbReference type="InParanoid" id="A3LPB3"/>
<dbReference type="KEGG" id="pic:PICST_66968"/>
<evidence type="ECO:0000259" key="3">
    <source>
        <dbReference type="Pfam" id="PF12550"/>
    </source>
</evidence>
<dbReference type="GO" id="GO:0003677">
    <property type="term" value="F:DNA binding"/>
    <property type="evidence" value="ECO:0007669"/>
    <property type="project" value="UniProtKB-KW"/>
</dbReference>
<gene>
    <name evidence="4" type="ORF">PICST_66968</name>
</gene>
<dbReference type="Gene3D" id="1.10.150.130">
    <property type="match status" value="1"/>
</dbReference>
<protein>
    <recommendedName>
        <fullName evidence="3">Transcription activator GCR1-like domain-containing protein</fullName>
    </recommendedName>
</protein>
<dbReference type="RefSeq" id="XP_001383039.2">
    <property type="nucleotide sequence ID" value="XM_001383002.1"/>
</dbReference>